<reference evidence="1 2" key="1">
    <citation type="submission" date="2023-01" db="EMBL/GenBank/DDBJ databases">
        <title>Psychrosphaera sp. nov., isolated from marine algae.</title>
        <authorList>
            <person name="Bayburt H."/>
            <person name="Choi B.J."/>
            <person name="Kim J.M."/>
            <person name="Choi D.G."/>
            <person name="Jeon C.O."/>
        </authorList>
    </citation>
    <scope>NUCLEOTIDE SEQUENCE [LARGE SCALE GENOMIC DNA]</scope>
    <source>
        <strain evidence="1 2">G1-22</strain>
    </source>
</reference>
<dbReference type="Proteomes" id="UP001528411">
    <property type="component" value="Unassembled WGS sequence"/>
</dbReference>
<evidence type="ECO:0000313" key="1">
    <source>
        <dbReference type="EMBL" id="MDC2890640.1"/>
    </source>
</evidence>
<organism evidence="1 2">
    <name type="scientific">Psychrosphaera algicola</name>
    <dbReference type="NCBI Taxonomy" id="3023714"/>
    <lineage>
        <taxon>Bacteria</taxon>
        <taxon>Pseudomonadati</taxon>
        <taxon>Pseudomonadota</taxon>
        <taxon>Gammaproteobacteria</taxon>
        <taxon>Alteromonadales</taxon>
        <taxon>Pseudoalteromonadaceae</taxon>
        <taxon>Psychrosphaera</taxon>
    </lineage>
</organism>
<evidence type="ECO:0000313" key="2">
    <source>
        <dbReference type="Proteomes" id="UP001528411"/>
    </source>
</evidence>
<accession>A0ABT5FHH3</accession>
<proteinExistence type="predicted"/>
<gene>
    <name evidence="1" type="ORF">PN838_20215</name>
</gene>
<comment type="caution">
    <text evidence="1">The sequence shown here is derived from an EMBL/GenBank/DDBJ whole genome shotgun (WGS) entry which is preliminary data.</text>
</comment>
<name>A0ABT5FHH3_9GAMM</name>
<sequence>MGIKFWFKRAAMVFSIVSMLLLLVELAKGHVFEQAILFALTWGLSPRQFLLELGCITREKVCTVNCVMTCQQSLLKMEYIQMINNKWLASRLSGEDPCF</sequence>
<dbReference type="RefSeq" id="WP_272181775.1">
    <property type="nucleotide sequence ID" value="NZ_JAQOMS010000002.1"/>
</dbReference>
<dbReference type="EMBL" id="JAQOMS010000002">
    <property type="protein sequence ID" value="MDC2890640.1"/>
    <property type="molecule type" value="Genomic_DNA"/>
</dbReference>
<keyword evidence="2" id="KW-1185">Reference proteome</keyword>
<protein>
    <submittedName>
        <fullName evidence="1">Uncharacterized protein</fullName>
    </submittedName>
</protein>